<proteinExistence type="predicted"/>
<dbReference type="eggNOG" id="COG0847">
    <property type="taxonomic scope" value="Bacteria"/>
</dbReference>
<dbReference type="KEGG" id="sde:Sde_3154"/>
<protein>
    <recommendedName>
        <fullName evidence="3">Exonuclease</fullName>
    </recommendedName>
</protein>
<dbReference type="GO" id="GO:0003676">
    <property type="term" value="F:nucleic acid binding"/>
    <property type="evidence" value="ECO:0007669"/>
    <property type="project" value="InterPro"/>
</dbReference>
<evidence type="ECO:0000313" key="1">
    <source>
        <dbReference type="EMBL" id="ABD82411.1"/>
    </source>
</evidence>
<dbReference type="InterPro" id="IPR012337">
    <property type="entry name" value="RNaseH-like_sf"/>
</dbReference>
<keyword evidence="2" id="KW-1185">Reference proteome</keyword>
<dbReference type="HOGENOM" id="CLU_117593_1_0_6"/>
<dbReference type="InterPro" id="IPR036397">
    <property type="entry name" value="RNaseH_sf"/>
</dbReference>
<organism evidence="1 2">
    <name type="scientific">Saccharophagus degradans (strain 2-40 / ATCC 43961 / DSM 17024)</name>
    <dbReference type="NCBI Taxonomy" id="203122"/>
    <lineage>
        <taxon>Bacteria</taxon>
        <taxon>Pseudomonadati</taxon>
        <taxon>Pseudomonadota</taxon>
        <taxon>Gammaproteobacteria</taxon>
        <taxon>Cellvibrionales</taxon>
        <taxon>Cellvibrionaceae</taxon>
        <taxon>Saccharophagus</taxon>
    </lineage>
</organism>
<dbReference type="STRING" id="203122.Sde_3154"/>
<dbReference type="Proteomes" id="UP000001947">
    <property type="component" value="Chromosome"/>
</dbReference>
<dbReference type="EMBL" id="CP000282">
    <property type="protein sequence ID" value="ABD82411.1"/>
    <property type="molecule type" value="Genomic_DNA"/>
</dbReference>
<sequence length="187" mass="21257">MERLVTNYFCPTVLDFEASGFASDSYPIEVGVVTYEGERYCSLIEPQTHWHHWDKSAEQLHGISRVQLHNAGRSVRSVCEQLNDLLAGHQVYSDAWVWDQRWLITLYDAARMQPSYTFSPIESIVTEQQLQKWDKEKQHVFKSVGGARHRASTDAYVIQQTYLNTRSDGVLVSAAPTLVPRVGAGRA</sequence>
<dbReference type="SUPFAM" id="SSF53098">
    <property type="entry name" value="Ribonuclease H-like"/>
    <property type="match status" value="1"/>
</dbReference>
<evidence type="ECO:0000313" key="2">
    <source>
        <dbReference type="Proteomes" id="UP000001947"/>
    </source>
</evidence>
<evidence type="ECO:0008006" key="3">
    <source>
        <dbReference type="Google" id="ProtNLM"/>
    </source>
</evidence>
<gene>
    <name evidence="1" type="ordered locus">Sde_3154</name>
</gene>
<name>Q21FW8_SACD2</name>
<dbReference type="AlphaFoldDB" id="Q21FW8"/>
<accession>Q21FW8</accession>
<dbReference type="Gene3D" id="3.30.420.10">
    <property type="entry name" value="Ribonuclease H-like superfamily/Ribonuclease H"/>
    <property type="match status" value="1"/>
</dbReference>
<reference evidence="1 2" key="1">
    <citation type="journal article" date="2008" name="PLoS Genet.">
        <title>Complete genome sequence of the complex carbohydrate-degrading marine bacterium, Saccharophagus degradans strain 2-40 T.</title>
        <authorList>
            <person name="Weiner R.M."/>
            <person name="Taylor L.E.II."/>
            <person name="Henrissat B."/>
            <person name="Hauser L."/>
            <person name="Land M."/>
            <person name="Coutinho P.M."/>
            <person name="Rancurel C."/>
            <person name="Saunders E.H."/>
            <person name="Longmire A.G."/>
            <person name="Zhang H."/>
            <person name="Bayer E.A."/>
            <person name="Gilbert H.J."/>
            <person name="Larimer F."/>
            <person name="Zhulin I.B."/>
            <person name="Ekborg N.A."/>
            <person name="Lamed R."/>
            <person name="Richardson P.M."/>
            <person name="Borovok I."/>
            <person name="Hutcheson S."/>
        </authorList>
    </citation>
    <scope>NUCLEOTIDE SEQUENCE [LARGE SCALE GENOMIC DNA]</scope>
    <source>
        <strain evidence="2">2-40 / ATCC 43961 / DSM 17024</strain>
    </source>
</reference>